<dbReference type="InterPro" id="IPR001699">
    <property type="entry name" value="TF_T-box"/>
</dbReference>
<dbReference type="GeneID" id="105433452"/>
<comment type="caution">
    <text evidence="7">Lacks conserved residue(s) required for the propagation of feature annotation.</text>
</comment>
<dbReference type="PROSITE" id="PS01283">
    <property type="entry name" value="TBOX_1"/>
    <property type="match status" value="1"/>
</dbReference>
<evidence type="ECO:0000313" key="10">
    <source>
        <dbReference type="Proteomes" id="UP000504615"/>
    </source>
</evidence>
<dbReference type="InterPro" id="IPR008967">
    <property type="entry name" value="p53-like_TF_DNA-bd_sf"/>
</dbReference>
<dbReference type="SUPFAM" id="SSF49417">
    <property type="entry name" value="p53-like transcription factors"/>
    <property type="match status" value="1"/>
</dbReference>
<keyword evidence="6 7" id="KW-0539">Nucleus</keyword>
<evidence type="ECO:0000256" key="2">
    <source>
        <dbReference type="ARBA" id="ARBA00022473"/>
    </source>
</evidence>
<dbReference type="PRINTS" id="PR00937">
    <property type="entry name" value="TBOX"/>
</dbReference>
<dbReference type="AlphaFoldDB" id="A0A6I9WSX7"/>
<proteinExistence type="predicted"/>
<dbReference type="Pfam" id="PF00907">
    <property type="entry name" value="T-box"/>
    <property type="match status" value="1"/>
</dbReference>
<evidence type="ECO:0000256" key="1">
    <source>
        <dbReference type="ARBA" id="ARBA00004123"/>
    </source>
</evidence>
<evidence type="ECO:0000256" key="5">
    <source>
        <dbReference type="ARBA" id="ARBA00023163"/>
    </source>
</evidence>
<feature type="compositionally biased region" description="Polar residues" evidence="8">
    <location>
        <begin position="278"/>
        <end position="289"/>
    </location>
</feature>
<comment type="subcellular location">
    <subcellularLocation>
        <location evidence="1 7">Nucleus</location>
    </subcellularLocation>
</comment>
<feature type="region of interest" description="Disordered" evidence="8">
    <location>
        <begin position="358"/>
        <end position="387"/>
    </location>
</feature>
<dbReference type="OrthoDB" id="7442607at2759"/>
<keyword evidence="5" id="KW-0804">Transcription</keyword>
<dbReference type="GO" id="GO:0000978">
    <property type="term" value="F:RNA polymerase II cis-regulatory region sequence-specific DNA binding"/>
    <property type="evidence" value="ECO:0007669"/>
    <property type="project" value="InterPro"/>
</dbReference>
<dbReference type="GO" id="GO:0001708">
    <property type="term" value="P:cell fate specification"/>
    <property type="evidence" value="ECO:0007669"/>
    <property type="project" value="TreeGrafter"/>
</dbReference>
<dbReference type="GO" id="GO:0000785">
    <property type="term" value="C:chromatin"/>
    <property type="evidence" value="ECO:0007669"/>
    <property type="project" value="TreeGrafter"/>
</dbReference>
<evidence type="ECO:0000256" key="6">
    <source>
        <dbReference type="ARBA" id="ARBA00023242"/>
    </source>
</evidence>
<feature type="compositionally biased region" description="Polar residues" evidence="8">
    <location>
        <begin position="309"/>
        <end position="319"/>
    </location>
</feature>
<feature type="domain" description="T-box" evidence="9">
    <location>
        <begin position="53"/>
        <end position="246"/>
    </location>
</feature>
<keyword evidence="4 7" id="KW-0238">DNA-binding</keyword>
<evidence type="ECO:0000256" key="3">
    <source>
        <dbReference type="ARBA" id="ARBA00023015"/>
    </source>
</evidence>
<keyword evidence="3" id="KW-0805">Transcription regulation</keyword>
<protein>
    <submittedName>
        <fullName evidence="11">T-box protein 2-like</fullName>
    </submittedName>
</protein>
<evidence type="ECO:0000256" key="8">
    <source>
        <dbReference type="SAM" id="MobiDB-lite"/>
    </source>
</evidence>
<feature type="region of interest" description="Disordered" evidence="8">
    <location>
        <begin position="309"/>
        <end position="344"/>
    </location>
</feature>
<evidence type="ECO:0000256" key="7">
    <source>
        <dbReference type="PROSITE-ProRule" id="PRU00201"/>
    </source>
</evidence>
<dbReference type="FunFam" id="2.60.40.820:FF:000010">
    <property type="entry name" value="T-box transcription factor TBX6"/>
    <property type="match status" value="1"/>
</dbReference>
<dbReference type="InterPro" id="IPR036960">
    <property type="entry name" value="T-box_sf"/>
</dbReference>
<sequence>MSFANMAALFMNTSWMSTFQPHFFSCFESDKRTDSSNRWFFQRQPLPEVNIELKHRDLWMKFSKENTEMIITKSGRRMFPTIQANVSGLREYEKYCVLLEIVKVSDRRYKYCGYENSGNKNGNVSGWSFAGPAEPQHPFHRRIYVHPESPSTGEHWMNNSISFSKLKLTNNINDNNSNIVLTSMHKYVPKIWIVRCEQTNLNTLLSSPSATFVFKETEFIAVTAYQNDNITKLKIDHNPFAKGFRETGQSRFKRKYQQAFQADVLTDDSNRTDDEMNNKSYDSDSSQVTNESNANILENLRSPIRHVLENNTNDVSNTERPLVPVDANRNGNQEPPSRTDNENQVSFHRPWLLPESRLPTLPSLRSSTPRPSKLPISLPPKSLNQVTSSGPMLSSLSLLPTKPPFGNLYSHMYSPMYTPIGAAECLPKFQEYHYQEYLRQQYYTQFQYQRSNYFL</sequence>
<reference evidence="11" key="1">
    <citation type="submission" date="2025-08" db="UniProtKB">
        <authorList>
            <consortium name="RefSeq"/>
        </authorList>
    </citation>
    <scope>IDENTIFICATION</scope>
</reference>
<dbReference type="GO" id="GO:0000981">
    <property type="term" value="F:DNA-binding transcription factor activity, RNA polymerase II-specific"/>
    <property type="evidence" value="ECO:0007669"/>
    <property type="project" value="TreeGrafter"/>
</dbReference>
<name>A0A6I9WSX7_9HYME</name>
<dbReference type="PROSITE" id="PS01264">
    <property type="entry name" value="TBOX_2"/>
    <property type="match status" value="1"/>
</dbReference>
<accession>A0A6I9WSX7</accession>
<dbReference type="InterPro" id="IPR018186">
    <property type="entry name" value="TF_T-box_CS"/>
</dbReference>
<dbReference type="Gene3D" id="2.60.40.820">
    <property type="entry name" value="Transcription factor, T-box"/>
    <property type="match status" value="1"/>
</dbReference>
<dbReference type="PROSITE" id="PS50252">
    <property type="entry name" value="TBOX_3"/>
    <property type="match status" value="1"/>
</dbReference>
<dbReference type="PANTHER" id="PTHR11267">
    <property type="entry name" value="T-BOX PROTEIN-RELATED"/>
    <property type="match status" value="1"/>
</dbReference>
<dbReference type="SMART" id="SM00425">
    <property type="entry name" value="TBOX"/>
    <property type="match status" value="1"/>
</dbReference>
<dbReference type="GO" id="GO:0045893">
    <property type="term" value="P:positive regulation of DNA-templated transcription"/>
    <property type="evidence" value="ECO:0007669"/>
    <property type="project" value="InterPro"/>
</dbReference>
<dbReference type="PANTHER" id="PTHR11267:SF204">
    <property type="entry name" value="SPADETAIL"/>
    <property type="match status" value="1"/>
</dbReference>
<feature type="region of interest" description="Disordered" evidence="8">
    <location>
        <begin position="263"/>
        <end position="289"/>
    </location>
</feature>
<dbReference type="KEGG" id="pbar:105433452"/>
<keyword evidence="2" id="KW-0217">Developmental protein</keyword>
<dbReference type="GO" id="GO:0005634">
    <property type="term" value="C:nucleus"/>
    <property type="evidence" value="ECO:0007669"/>
    <property type="project" value="UniProtKB-SubCell"/>
</dbReference>
<keyword evidence="10" id="KW-1185">Reference proteome</keyword>
<dbReference type="Proteomes" id="UP000504615">
    <property type="component" value="Unplaced"/>
</dbReference>
<feature type="compositionally biased region" description="Polar residues" evidence="8">
    <location>
        <begin position="329"/>
        <end position="344"/>
    </location>
</feature>
<organism evidence="10 11">
    <name type="scientific">Pogonomyrmex barbatus</name>
    <name type="common">red harvester ant</name>
    <dbReference type="NCBI Taxonomy" id="144034"/>
    <lineage>
        <taxon>Eukaryota</taxon>
        <taxon>Metazoa</taxon>
        <taxon>Ecdysozoa</taxon>
        <taxon>Arthropoda</taxon>
        <taxon>Hexapoda</taxon>
        <taxon>Insecta</taxon>
        <taxon>Pterygota</taxon>
        <taxon>Neoptera</taxon>
        <taxon>Endopterygota</taxon>
        <taxon>Hymenoptera</taxon>
        <taxon>Apocrita</taxon>
        <taxon>Aculeata</taxon>
        <taxon>Formicoidea</taxon>
        <taxon>Formicidae</taxon>
        <taxon>Myrmicinae</taxon>
        <taxon>Pogonomyrmex</taxon>
    </lineage>
</organism>
<evidence type="ECO:0000256" key="4">
    <source>
        <dbReference type="ARBA" id="ARBA00023125"/>
    </source>
</evidence>
<dbReference type="RefSeq" id="XP_011647092.2">
    <property type="nucleotide sequence ID" value="XM_011648790.2"/>
</dbReference>
<gene>
    <name evidence="11" type="primary">LOC105433452</name>
</gene>
<dbReference type="InterPro" id="IPR046360">
    <property type="entry name" value="T-box_DNA-bd"/>
</dbReference>
<feature type="compositionally biased region" description="Basic and acidic residues" evidence="8">
    <location>
        <begin position="268"/>
        <end position="277"/>
    </location>
</feature>
<evidence type="ECO:0000313" key="11">
    <source>
        <dbReference type="RefSeq" id="XP_011647092.2"/>
    </source>
</evidence>
<evidence type="ECO:0000259" key="9">
    <source>
        <dbReference type="PROSITE" id="PS50252"/>
    </source>
</evidence>